<comment type="caution">
    <text evidence="1">The sequence shown here is derived from an EMBL/GenBank/DDBJ whole genome shotgun (WGS) entry which is preliminary data.</text>
</comment>
<gene>
    <name evidence="1" type="ORF">GCM10009844_44030</name>
</gene>
<evidence type="ECO:0000313" key="1">
    <source>
        <dbReference type="EMBL" id="GAA2156100.1"/>
    </source>
</evidence>
<keyword evidence="2" id="KW-1185">Reference proteome</keyword>
<protein>
    <recommendedName>
        <fullName evidence="3">Allene oxide cyclase barrel-like domain-containing protein</fullName>
    </recommendedName>
</protein>
<reference evidence="2" key="1">
    <citation type="journal article" date="2019" name="Int. J. Syst. Evol. Microbiol.">
        <title>The Global Catalogue of Microorganisms (GCM) 10K type strain sequencing project: providing services to taxonomists for standard genome sequencing and annotation.</title>
        <authorList>
            <consortium name="The Broad Institute Genomics Platform"/>
            <consortium name="The Broad Institute Genome Sequencing Center for Infectious Disease"/>
            <person name="Wu L."/>
            <person name="Ma J."/>
        </authorList>
    </citation>
    <scope>NUCLEOTIDE SEQUENCE [LARGE SCALE GENOMIC DNA]</scope>
    <source>
        <strain evidence="2">JCM 16022</strain>
    </source>
</reference>
<dbReference type="Proteomes" id="UP001501771">
    <property type="component" value="Unassembled WGS sequence"/>
</dbReference>
<proteinExistence type="predicted"/>
<dbReference type="EMBL" id="BAAAQR010000018">
    <property type="protein sequence ID" value="GAA2156100.1"/>
    <property type="molecule type" value="Genomic_DNA"/>
</dbReference>
<accession>A0ABP5LYM8</accession>
<organism evidence="1 2">
    <name type="scientific">Nocardioides koreensis</name>
    <dbReference type="NCBI Taxonomy" id="433651"/>
    <lineage>
        <taxon>Bacteria</taxon>
        <taxon>Bacillati</taxon>
        <taxon>Actinomycetota</taxon>
        <taxon>Actinomycetes</taxon>
        <taxon>Propionibacteriales</taxon>
        <taxon>Nocardioidaceae</taxon>
        <taxon>Nocardioides</taxon>
    </lineage>
</organism>
<evidence type="ECO:0008006" key="3">
    <source>
        <dbReference type="Google" id="ProtNLM"/>
    </source>
</evidence>
<sequence length="160" mass="17378">MNCIRPFVPLMVRPNVPMSGRVLQEDAAVVEGDEFERVRADICASGPAGDGDNLLGMEMDCCAFLGDPAFANDDSGLWHDMTVRRSEGAEWLITGRAVGRFGDGPAVADALPRIWEEHLRYEYRSAHAVTTTPDSVLFRAVTQAGPSAIWVTAEVKVALT</sequence>
<name>A0ABP5LYM8_9ACTN</name>
<evidence type="ECO:0000313" key="2">
    <source>
        <dbReference type="Proteomes" id="UP001501771"/>
    </source>
</evidence>